<reference evidence="1 2" key="1">
    <citation type="journal article" date="2019" name="Syst. Appl. Microbiol.">
        <title>Microvirga tunisiensis sp. nov., a root nodule symbiotic bacterium isolated from Lupinus micranthus and L. luteus grown in Northern Tunisia.</title>
        <authorList>
            <person name="Msaddak A."/>
            <person name="Rejili M."/>
            <person name="Duran D."/>
            <person name="Mars M."/>
            <person name="Palacios J.M."/>
            <person name="Ruiz-Argueso T."/>
            <person name="Rey L."/>
            <person name="Imperial J."/>
        </authorList>
    </citation>
    <scope>NUCLEOTIDE SEQUENCE [LARGE SCALE GENOMIC DNA]</scope>
    <source>
        <strain evidence="1 2">Lmie10</strain>
    </source>
</reference>
<accession>A0A5N7MAV9</accession>
<evidence type="ECO:0000313" key="2">
    <source>
        <dbReference type="Proteomes" id="UP000403266"/>
    </source>
</evidence>
<proteinExistence type="predicted"/>
<organism evidence="1 2">
    <name type="scientific">Microvirga tunisiensis</name>
    <dbReference type="NCBI Taxonomy" id="2108360"/>
    <lineage>
        <taxon>Bacteria</taxon>
        <taxon>Pseudomonadati</taxon>
        <taxon>Pseudomonadota</taxon>
        <taxon>Alphaproteobacteria</taxon>
        <taxon>Hyphomicrobiales</taxon>
        <taxon>Methylobacteriaceae</taxon>
        <taxon>Microvirga</taxon>
    </lineage>
</organism>
<evidence type="ECO:0000313" key="1">
    <source>
        <dbReference type="EMBL" id="MPR24061.1"/>
    </source>
</evidence>
<sequence length="132" mass="15569">MICDPCVGIFWGIRGFTDTCLVTDKSTLSEAEIYGEFLTHPRGHYEFWEKLRRKGAAFLKKQGWPLQILSYEYEEWPRGRIVFNTTSQYFTLYADRKLQHPHSLTRIINEFGLDAHTYEVKSDPHYRSSQSL</sequence>
<dbReference type="Proteomes" id="UP000403266">
    <property type="component" value="Unassembled WGS sequence"/>
</dbReference>
<name>A0A5N7MAV9_9HYPH</name>
<comment type="caution">
    <text evidence="1">The sequence shown here is derived from an EMBL/GenBank/DDBJ whole genome shotgun (WGS) entry which is preliminary data.</text>
</comment>
<dbReference type="AlphaFoldDB" id="A0A5N7MAV9"/>
<gene>
    <name evidence="1" type="ORF">FS320_02190</name>
</gene>
<keyword evidence="2" id="KW-1185">Reference proteome</keyword>
<dbReference type="EMBL" id="VOSK01000003">
    <property type="protein sequence ID" value="MPR24061.1"/>
    <property type="molecule type" value="Genomic_DNA"/>
</dbReference>
<protein>
    <submittedName>
        <fullName evidence="1">Uncharacterized protein</fullName>
    </submittedName>
</protein>